<dbReference type="InterPro" id="IPR002347">
    <property type="entry name" value="SDR_fam"/>
</dbReference>
<dbReference type="PROSITE" id="PS00061">
    <property type="entry name" value="ADH_SHORT"/>
    <property type="match status" value="1"/>
</dbReference>
<evidence type="ECO:0000256" key="2">
    <source>
        <dbReference type="ARBA" id="ARBA00023002"/>
    </source>
</evidence>
<dbReference type="PANTHER" id="PTHR42901:SF1">
    <property type="entry name" value="ALCOHOL DEHYDROGENASE"/>
    <property type="match status" value="1"/>
</dbReference>
<dbReference type="PRINTS" id="PR00081">
    <property type="entry name" value="GDHRDH"/>
</dbReference>
<dbReference type="Proteomes" id="UP000636793">
    <property type="component" value="Unassembled WGS sequence"/>
</dbReference>
<evidence type="ECO:0000313" key="4">
    <source>
        <dbReference type="EMBL" id="GGB45426.1"/>
    </source>
</evidence>
<dbReference type="SUPFAM" id="SSF51735">
    <property type="entry name" value="NAD(P)-binding Rossmann-fold domains"/>
    <property type="match status" value="1"/>
</dbReference>
<dbReference type="EMBL" id="BMHI01000007">
    <property type="protein sequence ID" value="GGB45426.1"/>
    <property type="molecule type" value="Genomic_DNA"/>
</dbReference>
<dbReference type="InterPro" id="IPR036291">
    <property type="entry name" value="NAD(P)-bd_dom_sf"/>
</dbReference>
<comment type="similarity">
    <text evidence="1 3">Belongs to the short-chain dehydrogenases/reductases (SDR) family.</text>
</comment>
<proteinExistence type="inferred from homology"/>
<sequence length="236" mass="25340">MSDTKVALITGGSSGLGRELVRALSADGWRVITDARNHATLTDETHGLPGVEAIPGDVTDFTHREELAAAVRRFGRLDLLVNNASTLGPTPLAPLAERTVEDLPDVWRTNVGAPFALTLAVLPDLLAHDGVLLSISSDAAVEHYEGWGLYAASKAALDHLTLTFGAENPELHAYAVDPGDMRTAMHQAAFPGEDISDRPEPAAVVPHLRHLWEQRPESGRYRAADLPARETAGARR</sequence>
<reference evidence="4" key="2">
    <citation type="submission" date="2020-09" db="EMBL/GenBank/DDBJ databases">
        <authorList>
            <person name="Sun Q."/>
            <person name="Zhou Y."/>
        </authorList>
    </citation>
    <scope>NUCLEOTIDE SEQUENCE</scope>
    <source>
        <strain evidence="4">CGMCC 1.15085</strain>
    </source>
</reference>
<evidence type="ECO:0000256" key="3">
    <source>
        <dbReference type="RuleBase" id="RU000363"/>
    </source>
</evidence>
<keyword evidence="2" id="KW-0560">Oxidoreductase</keyword>
<comment type="caution">
    <text evidence="4">The sequence shown here is derived from an EMBL/GenBank/DDBJ whole genome shotgun (WGS) entry which is preliminary data.</text>
</comment>
<keyword evidence="5" id="KW-1185">Reference proteome</keyword>
<dbReference type="AlphaFoldDB" id="A0A916WZT8"/>
<dbReference type="CDD" id="cd05233">
    <property type="entry name" value="SDR_c"/>
    <property type="match status" value="1"/>
</dbReference>
<dbReference type="Gene3D" id="3.40.50.720">
    <property type="entry name" value="NAD(P)-binding Rossmann-like Domain"/>
    <property type="match status" value="1"/>
</dbReference>
<dbReference type="GO" id="GO:0016491">
    <property type="term" value="F:oxidoreductase activity"/>
    <property type="evidence" value="ECO:0007669"/>
    <property type="project" value="UniProtKB-KW"/>
</dbReference>
<dbReference type="RefSeq" id="WP_188838902.1">
    <property type="nucleotide sequence ID" value="NZ_BMHI01000007.1"/>
</dbReference>
<gene>
    <name evidence="4" type="ORF">GCM10011492_40700</name>
</gene>
<evidence type="ECO:0000256" key="1">
    <source>
        <dbReference type="ARBA" id="ARBA00006484"/>
    </source>
</evidence>
<dbReference type="PANTHER" id="PTHR42901">
    <property type="entry name" value="ALCOHOL DEHYDROGENASE"/>
    <property type="match status" value="1"/>
</dbReference>
<reference evidence="4" key="1">
    <citation type="journal article" date="2014" name="Int. J. Syst. Evol. Microbiol.">
        <title>Complete genome sequence of Corynebacterium casei LMG S-19264T (=DSM 44701T), isolated from a smear-ripened cheese.</title>
        <authorList>
            <consortium name="US DOE Joint Genome Institute (JGI-PGF)"/>
            <person name="Walter F."/>
            <person name="Albersmeier A."/>
            <person name="Kalinowski J."/>
            <person name="Ruckert C."/>
        </authorList>
    </citation>
    <scope>NUCLEOTIDE SEQUENCE</scope>
    <source>
        <strain evidence="4">CGMCC 1.15085</strain>
    </source>
</reference>
<accession>A0A916WZT8</accession>
<name>A0A916WZT8_9MICO</name>
<protein>
    <submittedName>
        <fullName evidence="4">Short-chain dehydrogenase</fullName>
    </submittedName>
</protein>
<dbReference type="Pfam" id="PF00106">
    <property type="entry name" value="adh_short"/>
    <property type="match status" value="1"/>
</dbReference>
<organism evidence="4 5">
    <name type="scientific">Flexivirga endophytica</name>
    <dbReference type="NCBI Taxonomy" id="1849103"/>
    <lineage>
        <taxon>Bacteria</taxon>
        <taxon>Bacillati</taxon>
        <taxon>Actinomycetota</taxon>
        <taxon>Actinomycetes</taxon>
        <taxon>Micrococcales</taxon>
        <taxon>Dermacoccaceae</taxon>
        <taxon>Flexivirga</taxon>
    </lineage>
</organism>
<evidence type="ECO:0000313" key="5">
    <source>
        <dbReference type="Proteomes" id="UP000636793"/>
    </source>
</evidence>
<dbReference type="PRINTS" id="PR00080">
    <property type="entry name" value="SDRFAMILY"/>
</dbReference>
<dbReference type="InterPro" id="IPR020904">
    <property type="entry name" value="Sc_DH/Rdtase_CS"/>
</dbReference>